<evidence type="ECO:0000256" key="1">
    <source>
        <dbReference type="SAM" id="MobiDB-lite"/>
    </source>
</evidence>
<sequence length="119" mass="13736">MVQEWDDDDAPKPDGYLGNSKKWQIWDWAKVLGHCVEQKKFMLKTHAENAYETLGVNEVNTEQEETHLALPSERTNGLRDRGEEGPQKRRKVAVSKTLDQHAEMRVRRPVPTKLKTANV</sequence>
<keyword evidence="3" id="KW-1185">Reference proteome</keyword>
<name>A0A176WQB1_MARPO</name>
<comment type="caution">
    <text evidence="2">The sequence shown here is derived from an EMBL/GenBank/DDBJ whole genome shotgun (WGS) entry which is preliminary data.</text>
</comment>
<reference evidence="2" key="1">
    <citation type="submission" date="2016-03" db="EMBL/GenBank/DDBJ databases">
        <title>Mechanisms controlling the formation of the plant cell surface in tip-growing cells are functionally conserved among land plants.</title>
        <authorList>
            <person name="Honkanen S."/>
            <person name="Jones V.A."/>
            <person name="Morieri G."/>
            <person name="Champion C."/>
            <person name="Hetherington A.J."/>
            <person name="Kelly S."/>
            <person name="Saint-Marcoux D."/>
            <person name="Proust H."/>
            <person name="Prescott H."/>
            <person name="Dolan L."/>
        </authorList>
    </citation>
    <scope>NUCLEOTIDE SEQUENCE [LARGE SCALE GENOMIC DNA]</scope>
    <source>
        <tissue evidence="2">Whole gametophyte</tissue>
    </source>
</reference>
<evidence type="ECO:0000313" key="2">
    <source>
        <dbReference type="EMBL" id="OAE35289.1"/>
    </source>
</evidence>
<protein>
    <submittedName>
        <fullName evidence="2">Uncharacterized protein</fullName>
    </submittedName>
</protein>
<evidence type="ECO:0000313" key="3">
    <source>
        <dbReference type="Proteomes" id="UP000077202"/>
    </source>
</evidence>
<accession>A0A176WQB1</accession>
<gene>
    <name evidence="2" type="ORF">AXG93_392s1380</name>
</gene>
<feature type="region of interest" description="Disordered" evidence="1">
    <location>
        <begin position="61"/>
        <end position="101"/>
    </location>
</feature>
<proteinExistence type="predicted"/>
<feature type="compositionally biased region" description="Basic and acidic residues" evidence="1">
    <location>
        <begin position="76"/>
        <end position="87"/>
    </location>
</feature>
<dbReference type="AlphaFoldDB" id="A0A176WQB1"/>
<dbReference type="Proteomes" id="UP000077202">
    <property type="component" value="Unassembled WGS sequence"/>
</dbReference>
<dbReference type="EMBL" id="LVLJ01000203">
    <property type="protein sequence ID" value="OAE35289.1"/>
    <property type="molecule type" value="Genomic_DNA"/>
</dbReference>
<organism evidence="2 3">
    <name type="scientific">Marchantia polymorpha subsp. ruderalis</name>
    <dbReference type="NCBI Taxonomy" id="1480154"/>
    <lineage>
        <taxon>Eukaryota</taxon>
        <taxon>Viridiplantae</taxon>
        <taxon>Streptophyta</taxon>
        <taxon>Embryophyta</taxon>
        <taxon>Marchantiophyta</taxon>
        <taxon>Marchantiopsida</taxon>
        <taxon>Marchantiidae</taxon>
        <taxon>Marchantiales</taxon>
        <taxon>Marchantiaceae</taxon>
        <taxon>Marchantia</taxon>
    </lineage>
</organism>